<proteinExistence type="predicted"/>
<reference evidence="1" key="1">
    <citation type="submission" date="2014-09" db="EMBL/GenBank/DDBJ databases">
        <authorList>
            <person name="Magalhaes I.L.F."/>
            <person name="Oliveira U."/>
            <person name="Santos F.R."/>
            <person name="Vidigal T.H.D.A."/>
            <person name="Brescovit A.D."/>
            <person name="Santos A.J."/>
        </authorList>
    </citation>
    <scope>NUCLEOTIDE SEQUENCE</scope>
    <source>
        <tissue evidence="1">Shoot tissue taken approximately 20 cm above the soil surface</tissue>
    </source>
</reference>
<accession>A0A0A8YBG8</accession>
<sequence>MYQIKHNFFLLDIEMLDLPINFGCAAAADTTAVPA</sequence>
<organism evidence="1">
    <name type="scientific">Arundo donax</name>
    <name type="common">Giant reed</name>
    <name type="synonym">Donax arundinaceus</name>
    <dbReference type="NCBI Taxonomy" id="35708"/>
    <lineage>
        <taxon>Eukaryota</taxon>
        <taxon>Viridiplantae</taxon>
        <taxon>Streptophyta</taxon>
        <taxon>Embryophyta</taxon>
        <taxon>Tracheophyta</taxon>
        <taxon>Spermatophyta</taxon>
        <taxon>Magnoliopsida</taxon>
        <taxon>Liliopsida</taxon>
        <taxon>Poales</taxon>
        <taxon>Poaceae</taxon>
        <taxon>PACMAD clade</taxon>
        <taxon>Arundinoideae</taxon>
        <taxon>Arundineae</taxon>
        <taxon>Arundo</taxon>
    </lineage>
</organism>
<dbReference type="EMBL" id="GBRH01274564">
    <property type="protein sequence ID" value="JAD23331.1"/>
    <property type="molecule type" value="Transcribed_RNA"/>
</dbReference>
<dbReference type="AlphaFoldDB" id="A0A0A8YBG8"/>
<name>A0A0A8YBG8_ARUDO</name>
<reference evidence="1" key="2">
    <citation type="journal article" date="2015" name="Data Brief">
        <title>Shoot transcriptome of the giant reed, Arundo donax.</title>
        <authorList>
            <person name="Barrero R.A."/>
            <person name="Guerrero F.D."/>
            <person name="Moolhuijzen P."/>
            <person name="Goolsby J.A."/>
            <person name="Tidwell J."/>
            <person name="Bellgard S.E."/>
            <person name="Bellgard M.I."/>
        </authorList>
    </citation>
    <scope>NUCLEOTIDE SEQUENCE</scope>
    <source>
        <tissue evidence="1">Shoot tissue taken approximately 20 cm above the soil surface</tissue>
    </source>
</reference>
<protein>
    <submittedName>
        <fullName evidence="1">Uncharacterized protein</fullName>
    </submittedName>
</protein>
<evidence type="ECO:0000313" key="1">
    <source>
        <dbReference type="EMBL" id="JAD23331.1"/>
    </source>
</evidence>